<accession>A0A917W2X4</accession>
<organism evidence="1 2">
    <name type="scientific">Sporolactobacillus putidus</name>
    <dbReference type="NCBI Taxonomy" id="492735"/>
    <lineage>
        <taxon>Bacteria</taxon>
        <taxon>Bacillati</taxon>
        <taxon>Bacillota</taxon>
        <taxon>Bacilli</taxon>
        <taxon>Bacillales</taxon>
        <taxon>Sporolactobacillaceae</taxon>
        <taxon>Sporolactobacillus</taxon>
    </lineage>
</organism>
<dbReference type="Proteomes" id="UP000654670">
    <property type="component" value="Unassembled WGS sequence"/>
</dbReference>
<comment type="caution">
    <text evidence="1">The sequence shown here is derived from an EMBL/GenBank/DDBJ whole genome shotgun (WGS) entry which is preliminary data.</text>
</comment>
<name>A0A917W2X4_9BACL</name>
<reference evidence="1" key="2">
    <citation type="submission" date="2020-09" db="EMBL/GenBank/DDBJ databases">
        <authorList>
            <person name="Sun Q."/>
            <person name="Ohkuma M."/>
        </authorList>
    </citation>
    <scope>NUCLEOTIDE SEQUENCE</scope>
    <source>
        <strain evidence="1">JCM 15325</strain>
    </source>
</reference>
<dbReference type="AlphaFoldDB" id="A0A917W2X4"/>
<keyword evidence="2" id="KW-1185">Reference proteome</keyword>
<gene>
    <name evidence="1" type="ORF">GCM10007968_21540</name>
</gene>
<evidence type="ECO:0000313" key="2">
    <source>
        <dbReference type="Proteomes" id="UP000654670"/>
    </source>
</evidence>
<sequence length="56" mass="6575">MSDHDLFKKYTLQELLDELEVIEQYRQPGGHTHISELTKKQIELYHLLGVEPPTLV</sequence>
<proteinExistence type="predicted"/>
<reference evidence="1" key="1">
    <citation type="journal article" date="2014" name="Int. J. Syst. Evol. Microbiol.">
        <title>Complete genome sequence of Corynebacterium casei LMG S-19264T (=DSM 44701T), isolated from a smear-ripened cheese.</title>
        <authorList>
            <consortium name="US DOE Joint Genome Institute (JGI-PGF)"/>
            <person name="Walter F."/>
            <person name="Albersmeier A."/>
            <person name="Kalinowski J."/>
            <person name="Ruckert C."/>
        </authorList>
    </citation>
    <scope>NUCLEOTIDE SEQUENCE</scope>
    <source>
        <strain evidence="1">JCM 15325</strain>
    </source>
</reference>
<evidence type="ECO:0000313" key="1">
    <source>
        <dbReference type="EMBL" id="GGL57205.1"/>
    </source>
</evidence>
<protein>
    <submittedName>
        <fullName evidence="1">Uncharacterized protein</fullName>
    </submittedName>
</protein>
<dbReference type="EMBL" id="BMOK01000008">
    <property type="protein sequence ID" value="GGL57205.1"/>
    <property type="molecule type" value="Genomic_DNA"/>
</dbReference>